<feature type="domain" description="Tip attachment protein J second Ig-like" evidence="5">
    <location>
        <begin position="709"/>
        <end position="812"/>
    </location>
</feature>
<evidence type="ECO:0000259" key="5">
    <source>
        <dbReference type="Pfam" id="PF24489"/>
    </source>
</evidence>
<feature type="region of interest" description="Disordered" evidence="1">
    <location>
        <begin position="1125"/>
        <end position="1147"/>
    </location>
</feature>
<dbReference type="InterPro" id="IPR057587">
    <property type="entry name" value="GpJ_Ig_second"/>
</dbReference>
<proteinExistence type="predicted"/>
<comment type="caution">
    <text evidence="7">The sequence shown here is derived from an EMBL/GenBank/DDBJ whole genome shotgun (WGS) entry which is preliminary data.</text>
</comment>
<dbReference type="EMBL" id="JARRYG010000004">
    <property type="protein sequence ID" value="MDG4695683.1"/>
    <property type="molecule type" value="Genomic_DNA"/>
</dbReference>
<evidence type="ECO:0000313" key="7">
    <source>
        <dbReference type="EMBL" id="MDG4695683.1"/>
    </source>
</evidence>
<feature type="domain" description="Tip attachment protein J Fn3-1" evidence="4">
    <location>
        <begin position="608"/>
        <end position="707"/>
    </location>
</feature>
<name>A0AA42FFI3_9GAMM</name>
<feature type="domain" description="Tip attachment protein J" evidence="3">
    <location>
        <begin position="332"/>
        <end position="481"/>
    </location>
</feature>
<dbReference type="Pfam" id="PF09327">
    <property type="entry name" value="Phage_Tail_Tip"/>
    <property type="match status" value="1"/>
</dbReference>
<reference evidence="7" key="1">
    <citation type="submission" date="2023-03" db="EMBL/GenBank/DDBJ databases">
        <title>a new species belonging to Providencia genus.</title>
        <authorList>
            <person name="Yang W."/>
            <person name="Hu F."/>
            <person name="Shen S."/>
            <person name="Ding L."/>
            <person name="Yin D."/>
        </authorList>
    </citation>
    <scope>NUCLEOTIDE SEQUENCE</scope>
    <source>
        <strain evidence="7">CRE-3FA-0001</strain>
    </source>
</reference>
<dbReference type="InterPro" id="IPR032876">
    <property type="entry name" value="J_dom"/>
</dbReference>
<dbReference type="InterPro" id="IPR055383">
    <property type="entry name" value="FN3-1_GpJ"/>
</dbReference>
<dbReference type="Pfam" id="PF13550">
    <property type="entry name" value="Phage-tail_3"/>
    <property type="match status" value="1"/>
</dbReference>
<feature type="domain" description="Tip attachment protein J HDII-ins2" evidence="6">
    <location>
        <begin position="85"/>
        <end position="208"/>
    </location>
</feature>
<gene>
    <name evidence="7" type="ORF">P7V44_05450</name>
</gene>
<accession>A0AA42FFI3</accession>
<dbReference type="Pfam" id="PF24801">
    <property type="entry name" value="FNIII-A_GpJ"/>
    <property type="match status" value="1"/>
</dbReference>
<evidence type="ECO:0000259" key="4">
    <source>
        <dbReference type="Pfam" id="PF24421"/>
    </source>
</evidence>
<evidence type="ECO:0000259" key="6">
    <source>
        <dbReference type="Pfam" id="PF24801"/>
    </source>
</evidence>
<dbReference type="Proteomes" id="UP001156701">
    <property type="component" value="Unassembled WGS sequence"/>
</dbReference>
<evidence type="ECO:0000259" key="2">
    <source>
        <dbReference type="Pfam" id="PF09327"/>
    </source>
</evidence>
<feature type="region of interest" description="Disordered" evidence="1">
    <location>
        <begin position="686"/>
        <end position="707"/>
    </location>
</feature>
<dbReference type="GeneID" id="89489512"/>
<dbReference type="RefSeq" id="WP_278030671.1">
    <property type="nucleotide sequence ID" value="NZ_JARRYG010000004.1"/>
</dbReference>
<evidence type="ECO:0000256" key="1">
    <source>
        <dbReference type="SAM" id="MobiDB-lite"/>
    </source>
</evidence>
<organism evidence="7 8">
    <name type="scientific">Providencia huashanensis</name>
    <dbReference type="NCBI Taxonomy" id="3037798"/>
    <lineage>
        <taxon>Bacteria</taxon>
        <taxon>Pseudomonadati</taxon>
        <taxon>Pseudomonadota</taxon>
        <taxon>Gammaproteobacteria</taxon>
        <taxon>Enterobacterales</taxon>
        <taxon>Morganellaceae</taxon>
        <taxon>Providencia</taxon>
    </lineage>
</organism>
<evidence type="ECO:0000313" key="8">
    <source>
        <dbReference type="Proteomes" id="UP001156701"/>
    </source>
</evidence>
<feature type="domain" description="Tip attachment protein J central straight fiber" evidence="2">
    <location>
        <begin position="1273"/>
        <end position="1410"/>
    </location>
</feature>
<dbReference type="InterPro" id="IPR053171">
    <property type="entry name" value="Viral_Tip_Attach_Protein"/>
</dbReference>
<dbReference type="InterPro" id="IPR055385">
    <property type="entry name" value="GpJ_HDII-ins2"/>
</dbReference>
<dbReference type="InterPro" id="IPR015406">
    <property type="entry name" value="GpJ_CSF"/>
</dbReference>
<dbReference type="Pfam" id="PF24421">
    <property type="entry name" value="Ig_J"/>
    <property type="match status" value="1"/>
</dbReference>
<sequence length="1435" mass="159093">MGKNGGKQRTPYEAPNDLTSRQKLSIIDLVCEGPIEGPVGGLEGVYLNNTPVIDSSGNSNVNGMTAQWVSGTLEQPALEGFSSSSSETPVGIEIKKSTPVTRTITSRNIDRLRLTFGTQALVEVKDNGDRVGTSVELQVQVQRNGAWVTEKNVTIRGKRSNSPYLMAVVIDKLPPPPFSIRMVRLTADSNSDKLQNNTIWSSYTEITDINQTYPGSAVAGLTFESEQFGNQYPTRNYLVRGLIVQVPNNYDPETRTYGGIWDGTFKPAYTNNPAWVLYSLLTTKRFGLGKRLKIAEVDKFALYVIGQYCDQLVPDGFGNKEPRVTCNAYITDIRKAYDYFSDLCSIMRIMPVWNGLQMTFVQDRHSDVVWPYTNANVVNGRFHYSFSPLKARHTAIEVRFIDPQNGWKTSVEQISDDALVAQFGLNVLRVDAFGCTSRGQARRYGLWILLTEKLETQTVEFEVGAEGLRHTPGDIIEIMDNDWVGGEDPIGGRLIAIDVTQKVLTLDREVTKPKSGVAFISLMNATGRYERVKVTGYLGNHQIKVESIPKGVATKSVWGISQPDLARRLFRAITISDKGDGTYGVIAVQHVPEKEAIVDQGVKFEPLPDTPLGGYIPPVENLSVEVSADSDNWQVEANWTTATAVRGVDFILKLTQAGRIVGTAKTQENRYRMGNLPQGNYLLSVAPQNKDGQKGEQSSVSFDINPPPPPSYIDVEPGFFSLGIIPHVGGQNALRLQYEFWFSEKQIANINEVELLAEYLGNGTMWVIQGRKLKAGQTYYVYVRTVNPVGKSQFVEANGKPEDRADEILEVIGDKFLSTEAGQELQKQIDFNKDNLTDLKIDSDDFRQKVISIDREIKAVNEAVMTNTQFTTELHFKLSETTAHGKAEIFRLEQVQATDRESHAKFQQQVNSEFEHVAADVLNVQESLAKSNEAFAQQIGQVRADLDETNNEVGTIKGRVTTVETATADLKQAQVKFEQSTTAQFGEMTGYITNINQTITNLEFSFSEALMQTNAQVNETNSELLKTKAEVTRLASATATNEQATAELAENVKAQYEHSEAEFVDVRKSIAEKDKAQSERTEQVRAELGKDINDNKDELSKTNAVVTQHTESIATLNETTTQIKQTQQSQHEDTQASIGKLTETTANTDKALTEAKEQSESRFEDNEASINHIEQTMSNEELAQVEAIGQLTAQQNVQGTEILRAKASITRIDKVVADNHQAYAQSFEKIEAQFDNLNSSITTLKKTVSDNEKSQAEVNELIKSEVGENKSAIELRGQTVFDHKGNGSAIYTIKTGINWNGQYYDAKFLMGVTVQNGKVVTQIGFSADTFGIFNPSSGKLEPVFFVENGQVFINEAFINKAIIEKIIVGSDLRSKNYDPVKRVGSRIDMVNGIVEIYGSDNAGSMIQKNNEISMYDKDGNLQLFIGNWKGGNFGV</sequence>
<dbReference type="PANTHER" id="PTHR36251">
    <property type="entry name" value="FELS-1 PROPHAGE HOST SPECIFICITY PROTEIN-RELATED"/>
    <property type="match status" value="1"/>
</dbReference>
<evidence type="ECO:0000259" key="3">
    <source>
        <dbReference type="Pfam" id="PF13550"/>
    </source>
</evidence>
<dbReference type="PANTHER" id="PTHR36251:SF2">
    <property type="entry name" value="GIFSY-2 PROPHAGE HOST SPECIFICITY PROTEIN J, PHAGE LAMBDA"/>
    <property type="match status" value="1"/>
</dbReference>
<protein>
    <submittedName>
        <fullName evidence="7">Phage tail protein</fullName>
    </submittedName>
</protein>
<dbReference type="Pfam" id="PF24489">
    <property type="entry name" value="Ig_J_second"/>
    <property type="match status" value="1"/>
</dbReference>